<organism evidence="3 4">
    <name type="scientific">Iamia majanohamensis</name>
    <dbReference type="NCBI Taxonomy" id="467976"/>
    <lineage>
        <taxon>Bacteria</taxon>
        <taxon>Bacillati</taxon>
        <taxon>Actinomycetota</taxon>
        <taxon>Acidimicrobiia</taxon>
        <taxon>Acidimicrobiales</taxon>
        <taxon>Iamiaceae</taxon>
        <taxon>Iamia</taxon>
    </lineage>
</organism>
<comment type="similarity">
    <text evidence="1">Belongs to the UPF0098 family.</text>
</comment>
<dbReference type="PANTHER" id="PTHR30289">
    <property type="entry name" value="UNCHARACTERIZED PROTEIN YBCL-RELATED"/>
    <property type="match status" value="1"/>
</dbReference>
<dbReference type="InterPro" id="IPR005247">
    <property type="entry name" value="YbhB_YbcL/LppC-like"/>
</dbReference>
<evidence type="ECO:0000313" key="4">
    <source>
        <dbReference type="Proteomes" id="UP001216390"/>
    </source>
</evidence>
<evidence type="ECO:0000313" key="3">
    <source>
        <dbReference type="EMBL" id="WCO68231.1"/>
    </source>
</evidence>
<dbReference type="EMBL" id="CP116942">
    <property type="protein sequence ID" value="WCO68231.1"/>
    <property type="molecule type" value="Genomic_DNA"/>
</dbReference>
<dbReference type="CDD" id="cd00865">
    <property type="entry name" value="PEBP_bact_arch"/>
    <property type="match status" value="1"/>
</dbReference>
<name>A0AAE9YI36_9ACTN</name>
<accession>A0AAE9YI36</accession>
<feature type="region of interest" description="Disordered" evidence="2">
    <location>
        <begin position="11"/>
        <end position="35"/>
    </location>
</feature>
<evidence type="ECO:0000256" key="2">
    <source>
        <dbReference type="SAM" id="MobiDB-lite"/>
    </source>
</evidence>
<keyword evidence="4" id="KW-1185">Reference proteome</keyword>
<dbReference type="AlphaFoldDB" id="A0AAE9YI36"/>
<dbReference type="GO" id="GO:0004860">
    <property type="term" value="F:protein kinase inhibitor activity"/>
    <property type="evidence" value="ECO:0007669"/>
    <property type="project" value="UniProtKB-KW"/>
</dbReference>
<reference evidence="3" key="1">
    <citation type="submission" date="2023-01" db="EMBL/GenBank/DDBJ databases">
        <title>The diversity of Class Acidimicrobiia in South China Sea sediment environments and the proposal of Iamia marina sp. nov., a novel species of the genus Iamia.</title>
        <authorList>
            <person name="He Y."/>
            <person name="Tian X."/>
        </authorList>
    </citation>
    <scope>NUCLEOTIDE SEQUENCE</scope>
    <source>
        <strain evidence="3">DSM 19957</strain>
    </source>
</reference>
<keyword evidence="3" id="KW-0649">Protein kinase inhibitor</keyword>
<sequence>MELNHGDLAIEAPAFGPGQPIPATHSNAGDDTSPELAWSGVPEGAVELVLVVHDPDAPLVEGFTHWVATGIDPSSDGLPVGAEEGFTAHLNETGEPGYMGPAPPPDHGDHHYFFHLFAVDAPVEGDGLTRRQVLDAIDGHIVEQARTVGTFRADG</sequence>
<dbReference type="Pfam" id="PF01161">
    <property type="entry name" value="PBP"/>
    <property type="match status" value="1"/>
</dbReference>
<dbReference type="SUPFAM" id="SSF49777">
    <property type="entry name" value="PEBP-like"/>
    <property type="match status" value="1"/>
</dbReference>
<dbReference type="KEGG" id="ima:PO878_05760"/>
<dbReference type="RefSeq" id="WP_272737748.1">
    <property type="nucleotide sequence ID" value="NZ_CP116942.1"/>
</dbReference>
<dbReference type="Gene3D" id="3.90.280.10">
    <property type="entry name" value="PEBP-like"/>
    <property type="match status" value="1"/>
</dbReference>
<dbReference type="Proteomes" id="UP001216390">
    <property type="component" value="Chromosome"/>
</dbReference>
<dbReference type="PANTHER" id="PTHR30289:SF1">
    <property type="entry name" value="PEBP (PHOSPHATIDYLETHANOLAMINE-BINDING PROTEIN) FAMILY PROTEIN"/>
    <property type="match status" value="1"/>
</dbReference>
<dbReference type="InterPro" id="IPR036610">
    <property type="entry name" value="PEBP-like_sf"/>
</dbReference>
<protein>
    <submittedName>
        <fullName evidence="3">YbhB/YbcL family Raf kinase inhibitor-like protein</fullName>
    </submittedName>
</protein>
<dbReference type="InterPro" id="IPR008914">
    <property type="entry name" value="PEBP"/>
</dbReference>
<evidence type="ECO:0000256" key="1">
    <source>
        <dbReference type="ARBA" id="ARBA00007120"/>
    </source>
</evidence>
<dbReference type="NCBIfam" id="TIGR00481">
    <property type="entry name" value="YbhB/YbcL family Raf kinase inhibitor-like protein"/>
    <property type="match status" value="1"/>
</dbReference>
<gene>
    <name evidence="3" type="ORF">PO878_05760</name>
</gene>
<proteinExistence type="inferred from homology"/>